<comment type="similarity">
    <text evidence="1 6">Belongs to the GST superfamily.</text>
</comment>
<dbReference type="Proteomes" id="UP000324241">
    <property type="component" value="Unassembled WGS sequence"/>
</dbReference>
<dbReference type="CDD" id="cd03048">
    <property type="entry name" value="GST_N_Ure2p_like"/>
    <property type="match status" value="1"/>
</dbReference>
<dbReference type="InterPro" id="IPR040079">
    <property type="entry name" value="Glutathione_S-Trfase"/>
</dbReference>
<dbReference type="PROSITE" id="PS50404">
    <property type="entry name" value="GST_NTER"/>
    <property type="match status" value="1"/>
</dbReference>
<dbReference type="EMBL" id="SOSA01000243">
    <property type="protein sequence ID" value="THC93801.1"/>
    <property type="molecule type" value="Genomic_DNA"/>
</dbReference>
<dbReference type="PROSITE" id="PS50405">
    <property type="entry name" value="GST_CTER"/>
    <property type="match status" value="1"/>
</dbReference>
<evidence type="ECO:0000256" key="2">
    <source>
        <dbReference type="ARBA" id="ARBA00012452"/>
    </source>
</evidence>
<sequence>MTRDIKPIKVYGGYFGPNPLKTCIILSELDLPYECEFIEFLDVKNPSYVRINPNGRMPAIHDPNTDLTLWESGAIVEYLIEQYDRDHRLSFPAGTAEAHHARQWLHFQASGQGPYYGQAVWFTRYHSERLPSAVERYVNEIKRVSGVVDKWLEGREWLVGDRLSYADLAWVAWQVLAQKALKSEGYDESEFPRLQAWLTRMKEREKVKEMLEKNEKLMQEKQRG</sequence>
<proteinExistence type="inferred from homology"/>
<dbReference type="GeneID" id="54327170"/>
<dbReference type="EC" id="2.5.1.18" evidence="2"/>
<dbReference type="SFLD" id="SFLDG01151">
    <property type="entry name" value="Main.2:_Nu-like"/>
    <property type="match status" value="1"/>
</dbReference>
<comment type="catalytic activity">
    <reaction evidence="4">
        <text>RX + glutathione = an S-substituted glutathione + a halide anion + H(+)</text>
        <dbReference type="Rhea" id="RHEA:16437"/>
        <dbReference type="ChEBI" id="CHEBI:15378"/>
        <dbReference type="ChEBI" id="CHEBI:16042"/>
        <dbReference type="ChEBI" id="CHEBI:17792"/>
        <dbReference type="ChEBI" id="CHEBI:57925"/>
        <dbReference type="ChEBI" id="CHEBI:90779"/>
        <dbReference type="EC" id="2.5.1.18"/>
    </reaction>
</comment>
<feature type="domain" description="GST C-terminal" evidence="8">
    <location>
        <begin position="94"/>
        <end position="224"/>
    </location>
</feature>
<keyword evidence="3" id="KW-0808">Transferase</keyword>
<dbReference type="STRING" id="1220188.A0A4S3JKG4"/>
<dbReference type="SFLD" id="SFLDG00358">
    <property type="entry name" value="Main_(cytGST)"/>
    <property type="match status" value="1"/>
</dbReference>
<evidence type="ECO:0000256" key="4">
    <source>
        <dbReference type="ARBA" id="ARBA00047960"/>
    </source>
</evidence>
<gene>
    <name evidence="9" type="ORF">ATNIH1004_004468</name>
    <name evidence="10" type="ORF">EYZ11_006719</name>
</gene>
<feature type="domain" description="GST N-terminal" evidence="7">
    <location>
        <begin position="6"/>
        <end position="87"/>
    </location>
</feature>
<dbReference type="InterPro" id="IPR036282">
    <property type="entry name" value="Glutathione-S-Trfase_C_sf"/>
</dbReference>
<dbReference type="GO" id="GO:0004364">
    <property type="term" value="F:glutathione transferase activity"/>
    <property type="evidence" value="ECO:0007669"/>
    <property type="project" value="UniProtKB-EC"/>
</dbReference>
<dbReference type="SUPFAM" id="SSF52833">
    <property type="entry name" value="Thioredoxin-like"/>
    <property type="match status" value="1"/>
</dbReference>
<comment type="function">
    <text evidence="5">Involved in the oxidative stress response and detoxification.</text>
</comment>
<dbReference type="VEuPathDB" id="FungiDB:EYZ11_006719"/>
<dbReference type="InterPro" id="IPR004046">
    <property type="entry name" value="GST_C"/>
</dbReference>
<dbReference type="Proteomes" id="UP000308092">
    <property type="component" value="Unassembled WGS sequence"/>
</dbReference>
<dbReference type="GO" id="GO:0005737">
    <property type="term" value="C:cytoplasm"/>
    <property type="evidence" value="ECO:0007669"/>
    <property type="project" value="UniProtKB-ARBA"/>
</dbReference>
<evidence type="ECO:0000256" key="3">
    <source>
        <dbReference type="ARBA" id="ARBA00022679"/>
    </source>
</evidence>
<dbReference type="Pfam" id="PF02798">
    <property type="entry name" value="GST_N"/>
    <property type="match status" value="1"/>
</dbReference>
<evidence type="ECO:0000256" key="1">
    <source>
        <dbReference type="ARBA" id="ARBA00007409"/>
    </source>
</evidence>
<dbReference type="RefSeq" id="XP_033427944.1">
    <property type="nucleotide sequence ID" value="XM_033569138.1"/>
</dbReference>
<evidence type="ECO:0000259" key="7">
    <source>
        <dbReference type="PROSITE" id="PS50404"/>
    </source>
</evidence>
<dbReference type="InterPro" id="IPR004045">
    <property type="entry name" value="Glutathione_S-Trfase_N"/>
</dbReference>
<evidence type="ECO:0000256" key="6">
    <source>
        <dbReference type="RuleBase" id="RU003494"/>
    </source>
</evidence>
<name>A0A4S3JKG4_9EURO</name>
<evidence type="ECO:0000259" key="8">
    <source>
        <dbReference type="PROSITE" id="PS50405"/>
    </source>
</evidence>
<protein>
    <recommendedName>
        <fullName evidence="2">glutathione transferase</fullName>
        <ecNumber evidence="2">2.5.1.18</ecNumber>
    </recommendedName>
</protein>
<dbReference type="OrthoDB" id="422574at2759"/>
<organism evidence="10 11">
    <name type="scientific">Aspergillus tanneri</name>
    <dbReference type="NCBI Taxonomy" id="1220188"/>
    <lineage>
        <taxon>Eukaryota</taxon>
        <taxon>Fungi</taxon>
        <taxon>Dikarya</taxon>
        <taxon>Ascomycota</taxon>
        <taxon>Pezizomycotina</taxon>
        <taxon>Eurotiomycetes</taxon>
        <taxon>Eurotiomycetidae</taxon>
        <taxon>Eurotiales</taxon>
        <taxon>Aspergillaceae</taxon>
        <taxon>Aspergillus</taxon>
        <taxon>Aspergillus subgen. Circumdati</taxon>
    </lineage>
</organism>
<dbReference type="EMBL" id="QUQM01000003">
    <property type="protein sequence ID" value="KAA8648583.1"/>
    <property type="molecule type" value="Genomic_DNA"/>
</dbReference>
<dbReference type="InterPro" id="IPR010987">
    <property type="entry name" value="Glutathione-S-Trfase_C-like"/>
</dbReference>
<dbReference type="Gene3D" id="1.20.1050.130">
    <property type="match status" value="1"/>
</dbReference>
<dbReference type="GO" id="GO:0005634">
    <property type="term" value="C:nucleus"/>
    <property type="evidence" value="ECO:0007669"/>
    <property type="project" value="UniProtKB-ARBA"/>
</dbReference>
<dbReference type="FunFam" id="1.20.1050.130:FF:000016">
    <property type="entry name" value="Glutathione S-transferase 1"/>
    <property type="match status" value="1"/>
</dbReference>
<reference evidence="10 11" key="1">
    <citation type="submission" date="2019-03" db="EMBL/GenBank/DDBJ databases">
        <title>The genome sequence of a newly discovered highly antifungal drug resistant Aspergillus species, Aspergillus tanneri NIH 1004.</title>
        <authorList>
            <person name="Mounaud S."/>
            <person name="Singh I."/>
            <person name="Joardar V."/>
            <person name="Pakala S."/>
            <person name="Pakala S."/>
            <person name="Venepally P."/>
            <person name="Hoover J."/>
            <person name="Nierman W."/>
            <person name="Chung J."/>
            <person name="Losada L."/>
        </authorList>
    </citation>
    <scope>NUCLEOTIDE SEQUENCE [LARGE SCALE GENOMIC DNA]</scope>
    <source>
        <strain evidence="10 11">NIH1004</strain>
    </source>
</reference>
<evidence type="ECO:0000313" key="12">
    <source>
        <dbReference type="Proteomes" id="UP000324241"/>
    </source>
</evidence>
<dbReference type="AlphaFoldDB" id="A0A4S3JKG4"/>
<reference evidence="9 12" key="2">
    <citation type="submission" date="2019-08" db="EMBL/GenBank/DDBJ databases">
        <title>The genome sequence of a newly discovered highly antifungal drug resistant Aspergillus species, Aspergillus tanneri NIH 1004.</title>
        <authorList>
            <person name="Mounaud S."/>
            <person name="Singh I."/>
            <person name="Joardar V."/>
            <person name="Pakala S."/>
            <person name="Pakala S."/>
            <person name="Venepally P."/>
            <person name="Chung J.K."/>
            <person name="Losada L."/>
            <person name="Nierman W.C."/>
        </authorList>
    </citation>
    <scope>NUCLEOTIDE SEQUENCE [LARGE SCALE GENOMIC DNA]</scope>
    <source>
        <strain evidence="9 12">NIH1004</strain>
    </source>
</reference>
<dbReference type="Pfam" id="PF00043">
    <property type="entry name" value="GST_C"/>
    <property type="match status" value="1"/>
</dbReference>
<dbReference type="InterPro" id="IPR036249">
    <property type="entry name" value="Thioredoxin-like_sf"/>
</dbReference>
<evidence type="ECO:0000313" key="11">
    <source>
        <dbReference type="Proteomes" id="UP000308092"/>
    </source>
</evidence>
<evidence type="ECO:0000313" key="9">
    <source>
        <dbReference type="EMBL" id="KAA8648583.1"/>
    </source>
</evidence>
<evidence type="ECO:0000256" key="5">
    <source>
        <dbReference type="ARBA" id="ARBA00060024"/>
    </source>
</evidence>
<dbReference type="SUPFAM" id="SSF47616">
    <property type="entry name" value="GST C-terminal domain-like"/>
    <property type="match status" value="1"/>
</dbReference>
<dbReference type="PANTHER" id="PTHR44051">
    <property type="entry name" value="GLUTATHIONE S-TRANSFERASE-RELATED"/>
    <property type="match status" value="1"/>
</dbReference>
<accession>A0A4S3JKG4</accession>
<evidence type="ECO:0000313" key="10">
    <source>
        <dbReference type="EMBL" id="THC93801.1"/>
    </source>
</evidence>
<keyword evidence="11" id="KW-1185">Reference proteome</keyword>
<dbReference type="PANTHER" id="PTHR44051:SF23">
    <property type="entry name" value="GLUTATHIONE S-TRANSFERASE-LIKE PROTEIN TPCF"/>
    <property type="match status" value="1"/>
</dbReference>
<dbReference type="SFLD" id="SFLDS00019">
    <property type="entry name" value="Glutathione_Transferase_(cytos"/>
    <property type="match status" value="1"/>
</dbReference>
<comment type="caution">
    <text evidence="10">The sequence shown here is derived from an EMBL/GenBank/DDBJ whole genome shotgun (WGS) entry which is preliminary data.</text>
</comment>